<feature type="transmembrane region" description="Helical" evidence="1">
    <location>
        <begin position="21"/>
        <end position="42"/>
    </location>
</feature>
<dbReference type="GO" id="GO:0005886">
    <property type="term" value="C:plasma membrane"/>
    <property type="evidence" value="ECO:0007669"/>
    <property type="project" value="TreeGrafter"/>
</dbReference>
<dbReference type="Proteomes" id="UP000316292">
    <property type="component" value="Unassembled WGS sequence"/>
</dbReference>
<evidence type="ECO:0000313" key="5">
    <source>
        <dbReference type="Proteomes" id="UP000320913"/>
    </source>
</evidence>
<dbReference type="PANTHER" id="PTHR41983">
    <property type="entry name" value="SHORT-CHAIN FATTY ACID TRANSPORTER-RELATED"/>
    <property type="match status" value="1"/>
</dbReference>
<dbReference type="Proteomes" id="UP000320913">
    <property type="component" value="Unassembled WGS sequence"/>
</dbReference>
<comment type="caution">
    <text evidence="2">The sequence shown here is derived from an EMBL/GenBank/DDBJ whole genome shotgun (WGS) entry which is preliminary data.</text>
</comment>
<name>A0A538SGW3_UNCEI</name>
<keyword evidence="1" id="KW-1133">Transmembrane helix</keyword>
<evidence type="ECO:0000313" key="2">
    <source>
        <dbReference type="EMBL" id="TMQ50600.1"/>
    </source>
</evidence>
<feature type="transmembrane region" description="Helical" evidence="1">
    <location>
        <begin position="62"/>
        <end position="82"/>
    </location>
</feature>
<dbReference type="InterPro" id="IPR006160">
    <property type="entry name" value="SCFA_transpt_AtoE"/>
</dbReference>
<feature type="transmembrane region" description="Helical" evidence="1">
    <location>
        <begin position="141"/>
        <end position="168"/>
    </location>
</feature>
<gene>
    <name evidence="2" type="ORF">E6K71_02235</name>
    <name evidence="3" type="ORF">E6K75_03695</name>
</gene>
<keyword evidence="1" id="KW-0812">Transmembrane</keyword>
<reference evidence="4 5" key="1">
    <citation type="journal article" date="2019" name="Nat. Microbiol.">
        <title>Mediterranean grassland soil C-N compound turnover is dependent on rainfall and depth, and is mediated by genomically divergent microorganisms.</title>
        <authorList>
            <person name="Diamond S."/>
            <person name="Andeer P.F."/>
            <person name="Li Z."/>
            <person name="Crits-Christoph A."/>
            <person name="Burstein D."/>
            <person name="Anantharaman K."/>
            <person name="Lane K.R."/>
            <person name="Thomas B.C."/>
            <person name="Pan C."/>
            <person name="Northen T.R."/>
            <person name="Banfield J.F."/>
        </authorList>
    </citation>
    <scope>NUCLEOTIDE SEQUENCE [LARGE SCALE GENOMIC DNA]</scope>
    <source>
        <strain evidence="2">WS_1</strain>
        <strain evidence="3">WS_5</strain>
    </source>
</reference>
<evidence type="ECO:0000313" key="4">
    <source>
        <dbReference type="Proteomes" id="UP000316292"/>
    </source>
</evidence>
<organism evidence="2 4">
    <name type="scientific">Eiseniibacteriota bacterium</name>
    <dbReference type="NCBI Taxonomy" id="2212470"/>
    <lineage>
        <taxon>Bacteria</taxon>
        <taxon>Candidatus Eiseniibacteriota</taxon>
    </lineage>
</organism>
<accession>A0A538SGW3</accession>
<dbReference type="Pfam" id="PF02667">
    <property type="entry name" value="SCFA_trans"/>
    <property type="match status" value="1"/>
</dbReference>
<dbReference type="PANTHER" id="PTHR41983:SF2">
    <property type="entry name" value="SHORT-CHAIN FATTY ACID TRANSPORTER-RELATED"/>
    <property type="match status" value="1"/>
</dbReference>
<protein>
    <submittedName>
        <fullName evidence="2">Short-chain fatty acid transporter</fullName>
    </submittedName>
</protein>
<evidence type="ECO:0000313" key="3">
    <source>
        <dbReference type="EMBL" id="TMQ59851.1"/>
    </source>
</evidence>
<feature type="transmembrane region" description="Helical" evidence="1">
    <location>
        <begin position="188"/>
        <end position="211"/>
    </location>
</feature>
<sequence length="451" mass="49014">MPIHAAFSRAATRLTEWTQRWVPGTFTIAWLLTLIVLVLGMTVGRASFIRCIEAWGDGFWELLPFSMQMALIMFTGAIVAVSPPVRRALAWLASRPRTPRQSVLLVALSSMLLALLHWGISVVGSAVLVREMGRRRSGADYRLLVAAAYLGMGTTWHAGLSASAPLLVATPGHFLESQIGLIPMGETVFAPFNLILVACVILVFAVVTPLLHPAHKETVEATPAQLQAIHVFEPPPRPAASRLTFAARLEHSRWVNLSFGALALTWLAAYVAREQHPVTLNALNFVMMGLAIALHPSPASLVAAAEEASGLLHGIILQFPLYAGMYGIIRETRLAEALAGLFVAGASARTYPAIVYWYSGLVNYFVPSGGSKWAIEAPYIMEAGKRLGVPAAKVVTAYAWGDMMTDIIQPFWAIPLLAAAKLDFRDILGFCMILFCVYAPLVSLAFLLFPR</sequence>
<keyword evidence="1" id="KW-0472">Membrane</keyword>
<evidence type="ECO:0000256" key="1">
    <source>
        <dbReference type="SAM" id="Phobius"/>
    </source>
</evidence>
<dbReference type="EMBL" id="VBOV01000091">
    <property type="protein sequence ID" value="TMQ59851.1"/>
    <property type="molecule type" value="Genomic_DNA"/>
</dbReference>
<feature type="transmembrane region" description="Helical" evidence="1">
    <location>
        <begin position="311"/>
        <end position="329"/>
    </location>
</feature>
<feature type="transmembrane region" description="Helical" evidence="1">
    <location>
        <begin position="103"/>
        <end position="129"/>
    </location>
</feature>
<feature type="transmembrane region" description="Helical" evidence="1">
    <location>
        <begin position="427"/>
        <end position="449"/>
    </location>
</feature>
<dbReference type="AlphaFoldDB" id="A0A538SGW3"/>
<proteinExistence type="predicted"/>
<dbReference type="EMBL" id="VBOR01000031">
    <property type="protein sequence ID" value="TMQ50600.1"/>
    <property type="molecule type" value="Genomic_DNA"/>
</dbReference>
<feature type="transmembrane region" description="Helical" evidence="1">
    <location>
        <begin position="284"/>
        <end position="305"/>
    </location>
</feature>
<feature type="transmembrane region" description="Helical" evidence="1">
    <location>
        <begin position="254"/>
        <end position="272"/>
    </location>
</feature>
<feature type="transmembrane region" description="Helical" evidence="1">
    <location>
        <begin position="338"/>
        <end position="358"/>
    </location>
</feature>